<dbReference type="InterPro" id="IPR040198">
    <property type="entry name" value="Fido_containing"/>
</dbReference>
<dbReference type="Pfam" id="PF13784">
    <property type="entry name" value="Fic_N"/>
    <property type="match status" value="1"/>
</dbReference>
<dbReference type="InterPro" id="IPR025758">
    <property type="entry name" value="Fic/DOC_N"/>
</dbReference>
<dbReference type="GO" id="GO:0070733">
    <property type="term" value="F:AMPylase activity"/>
    <property type="evidence" value="ECO:0007669"/>
    <property type="project" value="UniProtKB-UniRule"/>
</dbReference>
<dbReference type="InterPro" id="IPR026287">
    <property type="entry name" value="SoFic-like"/>
</dbReference>
<dbReference type="InterPro" id="IPR003812">
    <property type="entry name" value="Fido"/>
</dbReference>
<evidence type="ECO:0000313" key="6">
    <source>
        <dbReference type="EMBL" id="PRY67777.1"/>
    </source>
</evidence>
<evidence type="ECO:0000256" key="3">
    <source>
        <dbReference type="PIRSR" id="PIRSR640198-1"/>
    </source>
</evidence>
<keyword evidence="1" id="KW-0548">Nucleotidyltransferase</keyword>
<feature type="binding site" evidence="2">
    <location>
        <position position="206"/>
    </location>
    <ligand>
        <name>ATP</name>
        <dbReference type="ChEBI" id="CHEBI:30616"/>
    </ligand>
</feature>
<dbReference type="PANTHER" id="PTHR13504:SF38">
    <property type="entry name" value="FIDO DOMAIN-CONTAINING PROTEIN"/>
    <property type="match status" value="1"/>
</dbReference>
<feature type="binding site" evidence="4">
    <location>
        <begin position="210"/>
        <end position="217"/>
    </location>
    <ligand>
        <name>ATP</name>
        <dbReference type="ChEBI" id="CHEBI:30616"/>
    </ligand>
</feature>
<evidence type="ECO:0000256" key="2">
    <source>
        <dbReference type="PIRSR" id="PIRSR038925-1"/>
    </source>
</evidence>
<organism evidence="6 7">
    <name type="scientific">Halomonas ventosae</name>
    <dbReference type="NCBI Taxonomy" id="229007"/>
    <lineage>
        <taxon>Bacteria</taxon>
        <taxon>Pseudomonadati</taxon>
        <taxon>Pseudomonadota</taxon>
        <taxon>Gammaproteobacteria</taxon>
        <taxon>Oceanospirillales</taxon>
        <taxon>Halomonadaceae</taxon>
        <taxon>Halomonas</taxon>
    </lineage>
</organism>
<dbReference type="PIRSF" id="PIRSF038925">
    <property type="entry name" value="AMP-prot_trans"/>
    <property type="match status" value="1"/>
</dbReference>
<evidence type="ECO:0000259" key="5">
    <source>
        <dbReference type="PROSITE" id="PS51459"/>
    </source>
</evidence>
<reference evidence="6 7" key="1">
    <citation type="submission" date="2018-03" db="EMBL/GenBank/DDBJ databases">
        <title>Comparative analysis of microorganisms from saline springs in Andes Mountain Range, Colombia.</title>
        <authorList>
            <person name="Rubin E."/>
        </authorList>
    </citation>
    <scope>NUCLEOTIDE SEQUENCE [LARGE SCALE GENOMIC DNA]</scope>
    <source>
        <strain evidence="6 7">USBA 854</strain>
    </source>
</reference>
<dbReference type="AlphaFoldDB" id="A0A2T0VC73"/>
<dbReference type="InterPro" id="IPR036597">
    <property type="entry name" value="Fido-like_dom_sf"/>
</dbReference>
<feature type="binding site" evidence="2">
    <location>
        <begin position="211"/>
        <end position="217"/>
    </location>
    <ligand>
        <name>ATP</name>
        <dbReference type="ChEBI" id="CHEBI:30616"/>
    </ligand>
</feature>
<evidence type="ECO:0000313" key="7">
    <source>
        <dbReference type="Proteomes" id="UP000239896"/>
    </source>
</evidence>
<dbReference type="GO" id="GO:0000287">
    <property type="term" value="F:magnesium ion binding"/>
    <property type="evidence" value="ECO:0007669"/>
    <property type="project" value="UniProtKB-UniRule"/>
</dbReference>
<name>A0A2T0VC73_9GAMM</name>
<accession>A0A2T0VC73</accession>
<dbReference type="SUPFAM" id="SSF140931">
    <property type="entry name" value="Fic-like"/>
    <property type="match status" value="1"/>
</dbReference>
<dbReference type="PANTHER" id="PTHR13504">
    <property type="entry name" value="FIDO DOMAIN-CONTAINING PROTEIN DDB_G0283145"/>
    <property type="match status" value="1"/>
</dbReference>
<gene>
    <name evidence="6" type="ORF">BCL64_1193</name>
</gene>
<protein>
    <recommendedName>
        <fullName evidence="1">Protein adenylyltransferase</fullName>
        <ecNumber evidence="1">2.7.7.108</ecNumber>
    </recommendedName>
    <alternativeName>
        <fullName evidence="1">AMPylator</fullName>
    </alternativeName>
</protein>
<sequence>MNIDTSAAAYYHDGCFPPNKLDYAKIMPSLLAATDALARYDQMLQAMHNSAIFLAPLRSQEAVISSRMEGTISTMDEIMQLEAEYGEDITTASEYRFDAIETMLYQRALNTAKSQLEEGWPLSQSLIKSIHQQLLSFGRGAKKSPGKYKQKQNYIGTRGSGEVSFVPVSPELLESGMEELFKVVNDEGMPILLRAALAHVEFEALHPFEDGNGRVGRMLITLMLWKGGAISAPHFYISRYFEDHKDKYIFYMREVSASNDWESWCVFFLEAVKEQAIQNLEAANSIRDCYEEMKAVFSELLASKYSVAALDYMFTQPVFRNSNFTRKSGIPSQTAARFTRILLQEDLLQTVEEASGRRSAILRFEPLMEKVRV</sequence>
<keyword evidence="1 2" id="KW-0547">Nucleotide-binding</keyword>
<evidence type="ECO:0000256" key="4">
    <source>
        <dbReference type="PIRSR" id="PIRSR640198-2"/>
    </source>
</evidence>
<dbReference type="GO" id="GO:0042803">
    <property type="term" value="F:protein homodimerization activity"/>
    <property type="evidence" value="ECO:0007669"/>
    <property type="project" value="UniProtKB-UniRule"/>
</dbReference>
<feature type="binding site" evidence="2">
    <location>
        <position position="69"/>
    </location>
    <ligand>
        <name>ATP</name>
        <dbReference type="ChEBI" id="CHEBI:30616"/>
    </ligand>
</feature>
<dbReference type="RefSeq" id="WP_106232311.1">
    <property type="nucleotide sequence ID" value="NZ_PVTM01000019.1"/>
</dbReference>
<feature type="active site" evidence="3">
    <location>
        <position position="206"/>
    </location>
</feature>
<keyword evidence="7" id="KW-1185">Reference proteome</keyword>
<dbReference type="GO" id="GO:0005524">
    <property type="term" value="F:ATP binding"/>
    <property type="evidence" value="ECO:0007669"/>
    <property type="project" value="UniProtKB-UniRule"/>
</dbReference>
<keyword evidence="1 2" id="KW-0067">ATP-binding</keyword>
<dbReference type="PROSITE" id="PS51459">
    <property type="entry name" value="FIDO"/>
    <property type="match status" value="1"/>
</dbReference>
<dbReference type="EMBL" id="PVTM01000019">
    <property type="protein sequence ID" value="PRY67777.1"/>
    <property type="molecule type" value="Genomic_DNA"/>
</dbReference>
<evidence type="ECO:0000256" key="1">
    <source>
        <dbReference type="PIRNR" id="PIRNR038925"/>
    </source>
</evidence>
<keyword evidence="1" id="KW-0808">Transferase</keyword>
<comment type="function">
    <text evidence="1">Adenylyltransferase that mediates the addition of adenosine 5'-monophosphate (AMP) to specific residues of target proteins.</text>
</comment>
<comment type="catalytic activity">
    <reaction evidence="1">
        <text>L-threonyl-[protein] + ATP = 3-O-(5'-adenylyl)-L-threonyl-[protein] + diphosphate</text>
        <dbReference type="Rhea" id="RHEA:54292"/>
        <dbReference type="Rhea" id="RHEA-COMP:11060"/>
        <dbReference type="Rhea" id="RHEA-COMP:13847"/>
        <dbReference type="ChEBI" id="CHEBI:30013"/>
        <dbReference type="ChEBI" id="CHEBI:30616"/>
        <dbReference type="ChEBI" id="CHEBI:33019"/>
        <dbReference type="ChEBI" id="CHEBI:138113"/>
        <dbReference type="EC" id="2.7.7.108"/>
    </reaction>
</comment>
<dbReference type="EC" id="2.7.7.108" evidence="1"/>
<feature type="binding site" evidence="2">
    <location>
        <position position="248"/>
    </location>
    <ligand>
        <name>ATP</name>
        <dbReference type="ChEBI" id="CHEBI:30616"/>
    </ligand>
</feature>
<comment type="catalytic activity">
    <reaction evidence="1">
        <text>L-tyrosyl-[protein] + ATP = O-(5'-adenylyl)-L-tyrosyl-[protein] + diphosphate</text>
        <dbReference type="Rhea" id="RHEA:54288"/>
        <dbReference type="Rhea" id="RHEA-COMP:10136"/>
        <dbReference type="Rhea" id="RHEA-COMP:13846"/>
        <dbReference type="ChEBI" id="CHEBI:30616"/>
        <dbReference type="ChEBI" id="CHEBI:33019"/>
        <dbReference type="ChEBI" id="CHEBI:46858"/>
        <dbReference type="ChEBI" id="CHEBI:83624"/>
        <dbReference type="EC" id="2.7.7.108"/>
    </reaction>
</comment>
<feature type="domain" description="Fido" evidence="5">
    <location>
        <begin position="122"/>
        <end position="270"/>
    </location>
</feature>
<dbReference type="Proteomes" id="UP000239896">
    <property type="component" value="Unassembled WGS sequence"/>
</dbReference>
<comment type="caution">
    <text evidence="6">The sequence shown here is derived from an EMBL/GenBank/DDBJ whole genome shotgun (WGS) entry which is preliminary data.</text>
</comment>
<proteinExistence type="predicted"/>
<dbReference type="Pfam" id="PF02661">
    <property type="entry name" value="Fic"/>
    <property type="match status" value="1"/>
</dbReference>
<comment type="subunit">
    <text evidence="1">Homodimer.</text>
</comment>
<dbReference type="Gene3D" id="1.10.3290.10">
    <property type="entry name" value="Fido-like domain"/>
    <property type="match status" value="1"/>
</dbReference>